<feature type="compositionally biased region" description="Pro residues" evidence="1">
    <location>
        <begin position="28"/>
        <end position="37"/>
    </location>
</feature>
<evidence type="ECO:0000313" key="2">
    <source>
        <dbReference type="EMBL" id="PRY42787.1"/>
    </source>
</evidence>
<dbReference type="Proteomes" id="UP000239494">
    <property type="component" value="Unassembled WGS sequence"/>
</dbReference>
<evidence type="ECO:0000313" key="3">
    <source>
        <dbReference type="Proteomes" id="UP000239494"/>
    </source>
</evidence>
<keyword evidence="3" id="KW-1185">Reference proteome</keyword>
<feature type="compositionally biased region" description="Basic and acidic residues" evidence="1">
    <location>
        <begin position="1"/>
        <end position="11"/>
    </location>
</feature>
<name>A0A2T0TAV0_9PSEU</name>
<comment type="caution">
    <text evidence="2">The sequence shown here is derived from an EMBL/GenBank/DDBJ whole genome shotgun (WGS) entry which is preliminary data.</text>
</comment>
<evidence type="ECO:0000256" key="1">
    <source>
        <dbReference type="SAM" id="MobiDB-lite"/>
    </source>
</evidence>
<dbReference type="RefSeq" id="WP_170155868.1">
    <property type="nucleotide sequence ID" value="NZ_PVTF01000004.1"/>
</dbReference>
<gene>
    <name evidence="2" type="ORF">CLV43_104624</name>
</gene>
<accession>A0A2T0TAV0</accession>
<organism evidence="2 3">
    <name type="scientific">Umezawaea tangerina</name>
    <dbReference type="NCBI Taxonomy" id="84725"/>
    <lineage>
        <taxon>Bacteria</taxon>
        <taxon>Bacillati</taxon>
        <taxon>Actinomycetota</taxon>
        <taxon>Actinomycetes</taxon>
        <taxon>Pseudonocardiales</taxon>
        <taxon>Pseudonocardiaceae</taxon>
        <taxon>Umezawaea</taxon>
    </lineage>
</organism>
<proteinExistence type="predicted"/>
<dbReference type="EMBL" id="PVTF01000004">
    <property type="protein sequence ID" value="PRY42787.1"/>
    <property type="molecule type" value="Genomic_DNA"/>
</dbReference>
<sequence length="55" mass="5648">MAAETDPKLIEEIDAIVPAGTEGDETPLPVPPKPETPAEPNGGPYHSESNPVGAN</sequence>
<feature type="region of interest" description="Disordered" evidence="1">
    <location>
        <begin position="1"/>
        <end position="55"/>
    </location>
</feature>
<dbReference type="AlphaFoldDB" id="A0A2T0TAV0"/>
<reference evidence="2 3" key="1">
    <citation type="submission" date="2018-03" db="EMBL/GenBank/DDBJ databases">
        <title>Genomic Encyclopedia of Archaeal and Bacterial Type Strains, Phase II (KMG-II): from individual species to whole genera.</title>
        <authorList>
            <person name="Goeker M."/>
        </authorList>
    </citation>
    <scope>NUCLEOTIDE SEQUENCE [LARGE SCALE GENOMIC DNA]</scope>
    <source>
        <strain evidence="2 3">DSM 44720</strain>
    </source>
</reference>
<protein>
    <submittedName>
        <fullName evidence="2">Uncharacterized protein</fullName>
    </submittedName>
</protein>